<dbReference type="InterPro" id="IPR001433">
    <property type="entry name" value="OxRdtase_FAD/NAD-bd"/>
</dbReference>
<keyword evidence="4 6" id="KW-1133">Transmembrane helix</keyword>
<dbReference type="Pfam" id="PF00175">
    <property type="entry name" value="NAD_binding_1"/>
    <property type="match status" value="1"/>
</dbReference>
<feature type="transmembrane region" description="Helical" evidence="6">
    <location>
        <begin position="134"/>
        <end position="151"/>
    </location>
</feature>
<dbReference type="CDD" id="cd06198">
    <property type="entry name" value="FNR_like_3"/>
    <property type="match status" value="1"/>
</dbReference>
<keyword evidence="5 6" id="KW-0472">Membrane</keyword>
<feature type="domain" description="FAD-binding FR-type" evidence="7">
    <location>
        <begin position="215"/>
        <end position="312"/>
    </location>
</feature>
<dbReference type="RefSeq" id="WP_343945632.1">
    <property type="nucleotide sequence ID" value="NZ_BAAAHP010000218.1"/>
</dbReference>
<dbReference type="Gene3D" id="2.40.30.10">
    <property type="entry name" value="Translation factors"/>
    <property type="match status" value="1"/>
</dbReference>
<dbReference type="SUPFAM" id="SSF52343">
    <property type="entry name" value="Ferredoxin reductase-like, C-terminal NADP-linked domain"/>
    <property type="match status" value="1"/>
</dbReference>
<dbReference type="InterPro" id="IPR050415">
    <property type="entry name" value="MRET"/>
</dbReference>
<keyword evidence="3 6" id="KW-0812">Transmembrane</keyword>
<comment type="cofactor">
    <cofactor evidence="1">
        <name>FAD</name>
        <dbReference type="ChEBI" id="CHEBI:57692"/>
    </cofactor>
</comment>
<protein>
    <submittedName>
        <fullName evidence="8">Ferredoxin reductase family protein</fullName>
    </submittedName>
</protein>
<feature type="transmembrane region" description="Helical" evidence="6">
    <location>
        <begin position="51"/>
        <end position="75"/>
    </location>
</feature>
<comment type="subcellular location">
    <subcellularLocation>
        <location evidence="2">Membrane</location>
        <topology evidence="2">Multi-pass membrane protein</topology>
    </subcellularLocation>
</comment>
<gene>
    <name evidence="8" type="ORF">GCM10009559_65940</name>
</gene>
<evidence type="ECO:0000259" key="7">
    <source>
        <dbReference type="PROSITE" id="PS51384"/>
    </source>
</evidence>
<feature type="transmembrane region" description="Helical" evidence="6">
    <location>
        <begin position="27"/>
        <end position="45"/>
    </location>
</feature>
<evidence type="ECO:0000256" key="5">
    <source>
        <dbReference type="ARBA" id="ARBA00023136"/>
    </source>
</evidence>
<dbReference type="InterPro" id="IPR013130">
    <property type="entry name" value="Fe3_Rdtase_TM_dom"/>
</dbReference>
<dbReference type="Pfam" id="PF01794">
    <property type="entry name" value="Ferric_reduct"/>
    <property type="match status" value="1"/>
</dbReference>
<proteinExistence type="predicted"/>
<evidence type="ECO:0000256" key="4">
    <source>
        <dbReference type="ARBA" id="ARBA00022989"/>
    </source>
</evidence>
<keyword evidence="9" id="KW-1185">Reference proteome</keyword>
<evidence type="ECO:0000256" key="1">
    <source>
        <dbReference type="ARBA" id="ARBA00001974"/>
    </source>
</evidence>
<dbReference type="PANTHER" id="PTHR47354">
    <property type="entry name" value="NADH OXIDOREDUCTASE HCR"/>
    <property type="match status" value="1"/>
</dbReference>
<evidence type="ECO:0000256" key="2">
    <source>
        <dbReference type="ARBA" id="ARBA00004141"/>
    </source>
</evidence>
<dbReference type="PROSITE" id="PS51384">
    <property type="entry name" value="FAD_FR"/>
    <property type="match status" value="1"/>
</dbReference>
<dbReference type="InterPro" id="IPR017938">
    <property type="entry name" value="Riboflavin_synthase-like_b-brl"/>
</dbReference>
<feature type="transmembrane region" description="Helical" evidence="6">
    <location>
        <begin position="163"/>
        <end position="185"/>
    </location>
</feature>
<dbReference type="InterPro" id="IPR039261">
    <property type="entry name" value="FNR_nucleotide-bd"/>
</dbReference>
<organism evidence="8 9">
    <name type="scientific">Pseudonocardia zijingensis</name>
    <dbReference type="NCBI Taxonomy" id="153376"/>
    <lineage>
        <taxon>Bacteria</taxon>
        <taxon>Bacillati</taxon>
        <taxon>Actinomycetota</taxon>
        <taxon>Actinomycetes</taxon>
        <taxon>Pseudonocardiales</taxon>
        <taxon>Pseudonocardiaceae</taxon>
        <taxon>Pseudonocardia</taxon>
    </lineage>
</organism>
<dbReference type="PRINTS" id="PR00410">
    <property type="entry name" value="PHEHYDRXLASE"/>
</dbReference>
<dbReference type="Proteomes" id="UP001499967">
    <property type="component" value="Unassembled WGS sequence"/>
</dbReference>
<evidence type="ECO:0000313" key="8">
    <source>
        <dbReference type="EMBL" id="GAA0900249.1"/>
    </source>
</evidence>
<dbReference type="EMBL" id="BAAAHP010000218">
    <property type="protein sequence ID" value="GAA0900249.1"/>
    <property type="molecule type" value="Genomic_DNA"/>
</dbReference>
<dbReference type="InterPro" id="IPR017927">
    <property type="entry name" value="FAD-bd_FR_type"/>
</dbReference>
<reference evidence="8 9" key="1">
    <citation type="journal article" date="2019" name="Int. J. Syst. Evol. Microbiol.">
        <title>The Global Catalogue of Microorganisms (GCM) 10K type strain sequencing project: providing services to taxonomists for standard genome sequencing and annotation.</title>
        <authorList>
            <consortium name="The Broad Institute Genomics Platform"/>
            <consortium name="The Broad Institute Genome Sequencing Center for Infectious Disease"/>
            <person name="Wu L."/>
            <person name="Ma J."/>
        </authorList>
    </citation>
    <scope>NUCLEOTIDE SEQUENCE [LARGE SCALE GENOMIC DNA]</scope>
    <source>
        <strain evidence="8 9">JCM 11117</strain>
    </source>
</reference>
<dbReference type="PANTHER" id="PTHR47354:SF5">
    <property type="entry name" value="PROTEIN RFBI"/>
    <property type="match status" value="1"/>
</dbReference>
<dbReference type="Gene3D" id="3.40.50.80">
    <property type="entry name" value="Nucleotide-binding domain of ferredoxin-NADP reductase (FNR) module"/>
    <property type="match status" value="1"/>
</dbReference>
<name>A0ABN1NAM6_9PSEU</name>
<evidence type="ECO:0000256" key="3">
    <source>
        <dbReference type="ARBA" id="ARBA00022692"/>
    </source>
</evidence>
<evidence type="ECO:0000256" key="6">
    <source>
        <dbReference type="SAM" id="Phobius"/>
    </source>
</evidence>
<accession>A0ABN1NAM6</accession>
<dbReference type="SUPFAM" id="SSF63380">
    <property type="entry name" value="Riboflavin synthase domain-like"/>
    <property type="match status" value="1"/>
</dbReference>
<evidence type="ECO:0000313" key="9">
    <source>
        <dbReference type="Proteomes" id="UP001499967"/>
    </source>
</evidence>
<feature type="transmembrane region" description="Helical" evidence="6">
    <location>
        <begin position="191"/>
        <end position="208"/>
    </location>
</feature>
<comment type="caution">
    <text evidence="8">The sequence shown here is derived from an EMBL/GenBank/DDBJ whole genome shotgun (WGS) entry which is preliminary data.</text>
</comment>
<sequence length="447" mass="46855">MTSSLEAQAGPGSVAAARGSARVVRRWLAGFGVVLLAPLAIRVVVLGSAPLWAVLVDLTGLVAVSAMICTFLVVCRLRVLSRAAGITALLSSHRSMGMLAAGSVLLHIGAVIAADPANLALLTWIAAPPRARAATAGTLALGAVIALGVLRGRVRQDYELWRWAHLALGGAAIALSGLHVVLVGQLVAHPVMRWVLVALGAVLCAGLVHRMSAARRSSEHVVREVRHDSPSVCTLVLHPRGAPLRFAPGQFAWLRLSRSGGEEHPFTIASSAAGGGCAFTVRSTGDFGTLLRSLPPGTPVWVDGPYGACSVDLLPQPAPGVAMIAAGVGITPMLSMVRTLADRHDPRPLLLVRAAREPQELLFRHELAHLAHRLDLTVVEAVRDAPPGWRGAVGDIGPPLLRAVLPPAAGRSSLDYFICGPPGFVTGVTDSLRELGVPEHRIHIEQF</sequence>